<name>A0AAD4JXH7_9MUSC</name>
<comment type="caution">
    <text evidence="1">The sequence shown here is derived from an EMBL/GenBank/DDBJ whole genome shotgun (WGS) entry which is preliminary data.</text>
</comment>
<dbReference type="EMBL" id="JAJJHW010002585">
    <property type="protein sequence ID" value="KAH8369715.1"/>
    <property type="molecule type" value="Genomic_DNA"/>
</dbReference>
<proteinExistence type="predicted"/>
<dbReference type="Proteomes" id="UP001200034">
    <property type="component" value="Unassembled WGS sequence"/>
</dbReference>
<feature type="non-terminal residue" evidence="1">
    <location>
        <position position="294"/>
    </location>
</feature>
<feature type="non-terminal residue" evidence="1">
    <location>
        <position position="1"/>
    </location>
</feature>
<keyword evidence="2" id="KW-1185">Reference proteome</keyword>
<gene>
    <name evidence="1" type="ORF">KR093_000687</name>
</gene>
<organism evidence="1 2">
    <name type="scientific">Drosophila rubida</name>
    <dbReference type="NCBI Taxonomy" id="30044"/>
    <lineage>
        <taxon>Eukaryota</taxon>
        <taxon>Metazoa</taxon>
        <taxon>Ecdysozoa</taxon>
        <taxon>Arthropoda</taxon>
        <taxon>Hexapoda</taxon>
        <taxon>Insecta</taxon>
        <taxon>Pterygota</taxon>
        <taxon>Neoptera</taxon>
        <taxon>Endopterygota</taxon>
        <taxon>Diptera</taxon>
        <taxon>Brachycera</taxon>
        <taxon>Muscomorpha</taxon>
        <taxon>Ephydroidea</taxon>
        <taxon>Drosophilidae</taxon>
        <taxon>Drosophila</taxon>
    </lineage>
</organism>
<protein>
    <submittedName>
        <fullName evidence="1">Uncharacterized protein</fullName>
    </submittedName>
</protein>
<evidence type="ECO:0000313" key="2">
    <source>
        <dbReference type="Proteomes" id="UP001200034"/>
    </source>
</evidence>
<evidence type="ECO:0000313" key="1">
    <source>
        <dbReference type="EMBL" id="KAH8369715.1"/>
    </source>
</evidence>
<accession>A0AAD4JXH7</accession>
<reference evidence="1" key="1">
    <citation type="journal article" date="2021" name="Mol. Ecol. Resour.">
        <title>Phylogenomic analyses of the genus Drosophila reveals genomic signals of climate adaptation.</title>
        <authorList>
            <person name="Li F."/>
            <person name="Rane R.V."/>
            <person name="Luria V."/>
            <person name="Xiong Z."/>
            <person name="Chen J."/>
            <person name="Li Z."/>
            <person name="Catullo R.A."/>
            <person name="Griffin P.C."/>
            <person name="Schiffer M."/>
            <person name="Pearce S."/>
            <person name="Lee S.F."/>
            <person name="McElroy K."/>
            <person name="Stocker A."/>
            <person name="Shirriffs J."/>
            <person name="Cockerell F."/>
            <person name="Coppin C."/>
            <person name="Sgro C.M."/>
            <person name="Karger A."/>
            <person name="Cain J.W."/>
            <person name="Weber J.A."/>
            <person name="Santpere G."/>
            <person name="Kirschner M.W."/>
            <person name="Hoffmann A.A."/>
            <person name="Oakeshott J.G."/>
            <person name="Zhang G."/>
        </authorList>
    </citation>
    <scope>NUCLEOTIDE SEQUENCE</scope>
    <source>
        <strain evidence="1">BGI-SZ-2011g</strain>
    </source>
</reference>
<dbReference type="AlphaFoldDB" id="A0AAD4JXH7"/>
<sequence length="294" mass="31434">RQLLLRPLSGEQTRELLDRHQLAEGRSVRSGLAALTGYTLGLSKALVGVFIYDVITANVSSLESETSNGYAQQVCFNTRSLLPATETLQLARSTDDDDVGDAYNPYADDDLAYYQMTSLTGLQPAAGRVSLRPLSPGELRSAFRDASGDGRSVGSALAGLKGFALGVTNGIGGALLFDVATSNETIAYLTNLFDSLNTTLSSYTSSGGGNGNAGTLQEVCFSSRSLNGDAIQARRNNANDDDDEAEDLYDDEQPEQLRQLDYDYDPITTVGNALTCIVVNRGQAIVRHRRSLGV</sequence>